<evidence type="ECO:0000313" key="4">
    <source>
        <dbReference type="Proteomes" id="UP001500936"/>
    </source>
</evidence>
<proteinExistence type="predicted"/>
<comment type="caution">
    <text evidence="3">The sequence shown here is derived from an EMBL/GenBank/DDBJ whole genome shotgun (WGS) entry which is preliminary data.</text>
</comment>
<dbReference type="EMBL" id="BAABHB010000001">
    <property type="protein sequence ID" value="GAA4397820.1"/>
    <property type="molecule type" value="Genomic_DNA"/>
</dbReference>
<evidence type="ECO:0000259" key="2">
    <source>
        <dbReference type="Pfam" id="PF19762"/>
    </source>
</evidence>
<keyword evidence="4" id="KW-1185">Reference proteome</keyword>
<keyword evidence="1" id="KW-1133">Transmembrane helix</keyword>
<feature type="transmembrane region" description="Helical" evidence="1">
    <location>
        <begin position="90"/>
        <end position="109"/>
    </location>
</feature>
<sequence>MSLQEQYGLQGTFVILAIAFGIYLLMKPFTTYLLRRRLIELGQWNDQANRSLTEERNSLIENLKWGLILLFTGIGLIVVEFLPYSFNSSLPYGVISVFTAIGFLVYYLIVRNNTKSST</sequence>
<dbReference type="RefSeq" id="WP_345264132.1">
    <property type="nucleotide sequence ID" value="NZ_BAABHB010000001.1"/>
</dbReference>
<protein>
    <recommendedName>
        <fullName evidence="2">DUF6249 domain-containing protein</fullName>
    </recommendedName>
</protein>
<feature type="transmembrane region" description="Helical" evidence="1">
    <location>
        <begin position="6"/>
        <end position="26"/>
    </location>
</feature>
<keyword evidence="1" id="KW-0812">Transmembrane</keyword>
<dbReference type="Proteomes" id="UP001500936">
    <property type="component" value="Unassembled WGS sequence"/>
</dbReference>
<accession>A0ABP8JY84</accession>
<evidence type="ECO:0000256" key="1">
    <source>
        <dbReference type="SAM" id="Phobius"/>
    </source>
</evidence>
<dbReference type="InterPro" id="IPR046216">
    <property type="entry name" value="DUF6249"/>
</dbReference>
<organism evidence="3 4">
    <name type="scientific">Nibrella viscosa</name>
    <dbReference type="NCBI Taxonomy" id="1084524"/>
    <lineage>
        <taxon>Bacteria</taxon>
        <taxon>Pseudomonadati</taxon>
        <taxon>Bacteroidota</taxon>
        <taxon>Cytophagia</taxon>
        <taxon>Cytophagales</taxon>
        <taxon>Spirosomataceae</taxon>
        <taxon>Nibrella</taxon>
    </lineage>
</organism>
<gene>
    <name evidence="3" type="ORF">GCM10023187_07690</name>
</gene>
<evidence type="ECO:0000313" key="3">
    <source>
        <dbReference type="EMBL" id="GAA4397820.1"/>
    </source>
</evidence>
<reference evidence="4" key="1">
    <citation type="journal article" date="2019" name="Int. J. Syst. Evol. Microbiol.">
        <title>The Global Catalogue of Microorganisms (GCM) 10K type strain sequencing project: providing services to taxonomists for standard genome sequencing and annotation.</title>
        <authorList>
            <consortium name="The Broad Institute Genomics Platform"/>
            <consortium name="The Broad Institute Genome Sequencing Center for Infectious Disease"/>
            <person name="Wu L."/>
            <person name="Ma J."/>
        </authorList>
    </citation>
    <scope>NUCLEOTIDE SEQUENCE [LARGE SCALE GENOMIC DNA]</scope>
    <source>
        <strain evidence="4">JCM 17925</strain>
    </source>
</reference>
<dbReference type="Pfam" id="PF19762">
    <property type="entry name" value="DUF6249"/>
    <property type="match status" value="1"/>
</dbReference>
<name>A0ABP8JY84_9BACT</name>
<keyword evidence="1" id="KW-0472">Membrane</keyword>
<feature type="transmembrane region" description="Helical" evidence="1">
    <location>
        <begin position="65"/>
        <end position="84"/>
    </location>
</feature>
<feature type="domain" description="DUF6249" evidence="2">
    <location>
        <begin position="14"/>
        <end position="110"/>
    </location>
</feature>